<name>A0A4Q5MZL8_9MICO</name>
<reference evidence="2 3" key="1">
    <citation type="submission" date="2019-01" db="EMBL/GenBank/DDBJ databases">
        <title>Novel species of Cellulomonas.</title>
        <authorList>
            <person name="Liu Q."/>
            <person name="Xin Y.-H."/>
        </authorList>
    </citation>
    <scope>NUCLEOTIDE SEQUENCE [LARGE SCALE GENOMIC DNA]</scope>
    <source>
        <strain evidence="2 3">HLT2-17</strain>
    </source>
</reference>
<evidence type="ECO:0000313" key="2">
    <source>
        <dbReference type="EMBL" id="RYV51218.1"/>
    </source>
</evidence>
<gene>
    <name evidence="2" type="ORF">EUA98_09360</name>
</gene>
<dbReference type="InterPro" id="IPR029068">
    <property type="entry name" value="Glyas_Bleomycin-R_OHBP_Dase"/>
</dbReference>
<keyword evidence="3" id="KW-1185">Reference proteome</keyword>
<evidence type="ECO:0000259" key="1">
    <source>
        <dbReference type="PROSITE" id="PS51819"/>
    </source>
</evidence>
<dbReference type="RefSeq" id="WP_130102416.1">
    <property type="nucleotide sequence ID" value="NZ_SDWW01000019.1"/>
</dbReference>
<dbReference type="OrthoDB" id="956698at2"/>
<organism evidence="2 3">
    <name type="scientific">Pengzhenrongella frigida</name>
    <dbReference type="NCBI Taxonomy" id="1259133"/>
    <lineage>
        <taxon>Bacteria</taxon>
        <taxon>Bacillati</taxon>
        <taxon>Actinomycetota</taxon>
        <taxon>Actinomycetes</taxon>
        <taxon>Micrococcales</taxon>
        <taxon>Pengzhenrongella</taxon>
    </lineage>
</organism>
<dbReference type="Proteomes" id="UP000293764">
    <property type="component" value="Unassembled WGS sequence"/>
</dbReference>
<comment type="caution">
    <text evidence="2">The sequence shown here is derived from an EMBL/GenBank/DDBJ whole genome shotgun (WGS) entry which is preliminary data.</text>
</comment>
<dbReference type="PROSITE" id="PS51819">
    <property type="entry name" value="VOC"/>
    <property type="match status" value="1"/>
</dbReference>
<evidence type="ECO:0000313" key="3">
    <source>
        <dbReference type="Proteomes" id="UP000293764"/>
    </source>
</evidence>
<dbReference type="SUPFAM" id="SSF54593">
    <property type="entry name" value="Glyoxalase/Bleomycin resistance protein/Dihydroxybiphenyl dioxygenase"/>
    <property type="match status" value="1"/>
</dbReference>
<dbReference type="EMBL" id="SDWW01000019">
    <property type="protein sequence ID" value="RYV51218.1"/>
    <property type="molecule type" value="Genomic_DNA"/>
</dbReference>
<proteinExistence type="predicted"/>
<feature type="domain" description="VOC" evidence="1">
    <location>
        <begin position="10"/>
        <end position="135"/>
    </location>
</feature>
<dbReference type="AlphaFoldDB" id="A0A4Q5MZL8"/>
<dbReference type="Gene3D" id="3.10.180.10">
    <property type="entry name" value="2,3-Dihydroxybiphenyl 1,2-Dioxygenase, domain 1"/>
    <property type="match status" value="1"/>
</dbReference>
<dbReference type="InterPro" id="IPR004360">
    <property type="entry name" value="Glyas_Fos-R_dOase_dom"/>
</dbReference>
<sequence>MVTSPGEPVRQLRLVLTVDDVAAAVAFYSDALGLPESAAFADPEGRVVILEAGRATLEIADAPHAAFVDRVEGVDPGRAVDRIRVAFEVTDAAGATRRLEAAGARVVAEPVRTPWDSLNARLDGPEGLALTVFEELDDPTRPDGPA</sequence>
<protein>
    <submittedName>
        <fullName evidence="2">VOC family protein</fullName>
    </submittedName>
</protein>
<dbReference type="Pfam" id="PF00903">
    <property type="entry name" value="Glyoxalase"/>
    <property type="match status" value="1"/>
</dbReference>
<accession>A0A4Q5MZL8</accession>
<dbReference type="InterPro" id="IPR037523">
    <property type="entry name" value="VOC_core"/>
</dbReference>